<dbReference type="Proteomes" id="UP001066276">
    <property type="component" value="Chromosome 11"/>
</dbReference>
<gene>
    <name evidence="1" type="ORF">NDU88_003722</name>
</gene>
<evidence type="ECO:0000313" key="2">
    <source>
        <dbReference type="Proteomes" id="UP001066276"/>
    </source>
</evidence>
<proteinExistence type="predicted"/>
<dbReference type="EMBL" id="JANPWB010000015">
    <property type="protein sequence ID" value="KAJ1090592.1"/>
    <property type="molecule type" value="Genomic_DNA"/>
</dbReference>
<accession>A0AAV7LHU9</accession>
<sequence>MNTPNGALYVLLYRMVISGLRCPTWVLSAGRKGAEQCRARAARPGAGQATFPRAPADVRNQLGLNARIRANWIKNQT</sequence>
<comment type="caution">
    <text evidence="1">The sequence shown here is derived from an EMBL/GenBank/DDBJ whole genome shotgun (WGS) entry which is preliminary data.</text>
</comment>
<organism evidence="1 2">
    <name type="scientific">Pleurodeles waltl</name>
    <name type="common">Iberian ribbed newt</name>
    <dbReference type="NCBI Taxonomy" id="8319"/>
    <lineage>
        <taxon>Eukaryota</taxon>
        <taxon>Metazoa</taxon>
        <taxon>Chordata</taxon>
        <taxon>Craniata</taxon>
        <taxon>Vertebrata</taxon>
        <taxon>Euteleostomi</taxon>
        <taxon>Amphibia</taxon>
        <taxon>Batrachia</taxon>
        <taxon>Caudata</taxon>
        <taxon>Salamandroidea</taxon>
        <taxon>Salamandridae</taxon>
        <taxon>Pleurodelinae</taxon>
        <taxon>Pleurodeles</taxon>
    </lineage>
</organism>
<protein>
    <submittedName>
        <fullName evidence="1">Uncharacterized protein</fullName>
    </submittedName>
</protein>
<evidence type="ECO:0000313" key="1">
    <source>
        <dbReference type="EMBL" id="KAJ1090592.1"/>
    </source>
</evidence>
<dbReference type="AlphaFoldDB" id="A0AAV7LHU9"/>
<reference evidence="1" key="1">
    <citation type="journal article" date="2022" name="bioRxiv">
        <title>Sequencing and chromosome-scale assembly of the giantPleurodeles waltlgenome.</title>
        <authorList>
            <person name="Brown T."/>
            <person name="Elewa A."/>
            <person name="Iarovenko S."/>
            <person name="Subramanian E."/>
            <person name="Araus A.J."/>
            <person name="Petzold A."/>
            <person name="Susuki M."/>
            <person name="Suzuki K.-i.T."/>
            <person name="Hayashi T."/>
            <person name="Toyoda A."/>
            <person name="Oliveira C."/>
            <person name="Osipova E."/>
            <person name="Leigh N.D."/>
            <person name="Simon A."/>
            <person name="Yun M.H."/>
        </authorList>
    </citation>
    <scope>NUCLEOTIDE SEQUENCE</scope>
    <source>
        <strain evidence="1">20211129_DDA</strain>
        <tissue evidence="1">Liver</tissue>
    </source>
</reference>
<name>A0AAV7LHU9_PLEWA</name>
<keyword evidence="2" id="KW-1185">Reference proteome</keyword>